<dbReference type="InterPro" id="IPR036508">
    <property type="entry name" value="Chitin-bd_dom_sf"/>
</dbReference>
<evidence type="ECO:0000259" key="2">
    <source>
        <dbReference type="PROSITE" id="PS50940"/>
    </source>
</evidence>
<reference evidence="4" key="1">
    <citation type="submission" date="2025-08" db="UniProtKB">
        <authorList>
            <consortium name="RefSeq"/>
        </authorList>
    </citation>
    <scope>IDENTIFICATION</scope>
</reference>
<protein>
    <submittedName>
        <fullName evidence="4">Uncharacterized protein LOC115224899</fullName>
    </submittedName>
</protein>
<keyword evidence="3" id="KW-1185">Reference proteome</keyword>
<feature type="domain" description="Chitin-binding type-2" evidence="2">
    <location>
        <begin position="76"/>
        <end position="133"/>
    </location>
</feature>
<evidence type="ECO:0000313" key="3">
    <source>
        <dbReference type="Proteomes" id="UP000515154"/>
    </source>
</evidence>
<organism evidence="3 4">
    <name type="scientific">Octopus sinensis</name>
    <name type="common">East Asian common octopus</name>
    <dbReference type="NCBI Taxonomy" id="2607531"/>
    <lineage>
        <taxon>Eukaryota</taxon>
        <taxon>Metazoa</taxon>
        <taxon>Spiralia</taxon>
        <taxon>Lophotrochozoa</taxon>
        <taxon>Mollusca</taxon>
        <taxon>Cephalopoda</taxon>
        <taxon>Coleoidea</taxon>
        <taxon>Octopodiformes</taxon>
        <taxon>Octopoda</taxon>
        <taxon>Incirrata</taxon>
        <taxon>Octopodidae</taxon>
        <taxon>Octopus</taxon>
    </lineage>
</organism>
<dbReference type="GO" id="GO:0005576">
    <property type="term" value="C:extracellular region"/>
    <property type="evidence" value="ECO:0007669"/>
    <property type="project" value="InterPro"/>
</dbReference>
<name>A0A6P7TS27_9MOLL</name>
<feature type="signal peptide" evidence="1">
    <location>
        <begin position="1"/>
        <end position="18"/>
    </location>
</feature>
<dbReference type="KEGG" id="osn:115224899"/>
<dbReference type="AlphaFoldDB" id="A0A6P7TS27"/>
<dbReference type="RefSeq" id="XP_029651716.1">
    <property type="nucleotide sequence ID" value="XM_029795856.2"/>
</dbReference>
<evidence type="ECO:0000313" key="4">
    <source>
        <dbReference type="RefSeq" id="XP_029651716.1"/>
    </source>
</evidence>
<feature type="chain" id="PRO_5028357865" evidence="1">
    <location>
        <begin position="19"/>
        <end position="133"/>
    </location>
</feature>
<accession>A0A6P7TS27</accession>
<evidence type="ECO:0000256" key="1">
    <source>
        <dbReference type="SAM" id="SignalP"/>
    </source>
</evidence>
<gene>
    <name evidence="4" type="primary">LOC115224899</name>
</gene>
<dbReference type="GO" id="GO:0008061">
    <property type="term" value="F:chitin binding"/>
    <property type="evidence" value="ECO:0007669"/>
    <property type="project" value="InterPro"/>
</dbReference>
<proteinExistence type="predicted"/>
<dbReference type="Pfam" id="PF01607">
    <property type="entry name" value="CBM_14"/>
    <property type="match status" value="1"/>
</dbReference>
<dbReference type="Proteomes" id="UP000515154">
    <property type="component" value="Linkage group LG26"/>
</dbReference>
<dbReference type="SUPFAM" id="SSF57625">
    <property type="entry name" value="Invertebrate chitin-binding proteins"/>
    <property type="match status" value="1"/>
</dbReference>
<dbReference type="PROSITE" id="PS50940">
    <property type="entry name" value="CHIT_BIND_II"/>
    <property type="match status" value="1"/>
</dbReference>
<dbReference type="Gene3D" id="2.170.140.10">
    <property type="entry name" value="Chitin binding domain"/>
    <property type="match status" value="1"/>
</dbReference>
<keyword evidence="1" id="KW-0732">Signal</keyword>
<dbReference type="InterPro" id="IPR002557">
    <property type="entry name" value="Chitin-bd_dom"/>
</dbReference>
<sequence length="133" mass="15080">MENLFYFFLAVSIGGALSRDCKGQPDVIYEHSCLTVSRCKSGQDLHYICKHGEAIDNKDDYQCKPIHTVAPPCNRINDCSKKSDGSYPDVSEGCSSYYTCFRHQFVGRNFCPGDLLFHQTKQVCNYKENVTCK</sequence>